<dbReference type="Proteomes" id="UP000030669">
    <property type="component" value="Unassembled WGS sequence"/>
</dbReference>
<evidence type="ECO:0000313" key="1">
    <source>
        <dbReference type="EMBL" id="EPQ50579.1"/>
    </source>
</evidence>
<dbReference type="KEGG" id="gtr:GLOTRDRAFT_96855"/>
<dbReference type="GeneID" id="19309911"/>
<keyword evidence="2" id="KW-1185">Reference proteome</keyword>
<dbReference type="HOGENOM" id="CLU_1619207_0_0_1"/>
<dbReference type="AlphaFoldDB" id="S7RDR5"/>
<accession>S7RDR5</accession>
<sequence length="164" mass="18478">MEQHVIYEGNMKGMTLDMTYYKRYFPARTWNRNYIWTGPRRSSSAQYYIGPISNIYVDLRRETGPVDTWTSILQTGNTASIGGIAVPWMAGISTCGLELTGSLLRLPSEDDEATPQANTHSMTDFLFNSNGCTLASYAVTPIWPSNIVTEDMSWKNRNDVLDLC</sequence>
<dbReference type="EMBL" id="KB469314">
    <property type="protein sequence ID" value="EPQ50579.1"/>
    <property type="molecule type" value="Genomic_DNA"/>
</dbReference>
<evidence type="ECO:0000313" key="2">
    <source>
        <dbReference type="Proteomes" id="UP000030669"/>
    </source>
</evidence>
<proteinExistence type="predicted"/>
<organism evidence="1 2">
    <name type="scientific">Gloeophyllum trabeum (strain ATCC 11539 / FP-39264 / Madison 617)</name>
    <name type="common">Brown rot fungus</name>
    <dbReference type="NCBI Taxonomy" id="670483"/>
    <lineage>
        <taxon>Eukaryota</taxon>
        <taxon>Fungi</taxon>
        <taxon>Dikarya</taxon>
        <taxon>Basidiomycota</taxon>
        <taxon>Agaricomycotina</taxon>
        <taxon>Agaricomycetes</taxon>
        <taxon>Gloeophyllales</taxon>
        <taxon>Gloeophyllaceae</taxon>
        <taxon>Gloeophyllum</taxon>
    </lineage>
</organism>
<reference evidence="1 2" key="1">
    <citation type="journal article" date="2012" name="Science">
        <title>The Paleozoic origin of enzymatic lignin decomposition reconstructed from 31 fungal genomes.</title>
        <authorList>
            <person name="Floudas D."/>
            <person name="Binder M."/>
            <person name="Riley R."/>
            <person name="Barry K."/>
            <person name="Blanchette R.A."/>
            <person name="Henrissat B."/>
            <person name="Martinez A.T."/>
            <person name="Otillar R."/>
            <person name="Spatafora J.W."/>
            <person name="Yadav J.S."/>
            <person name="Aerts A."/>
            <person name="Benoit I."/>
            <person name="Boyd A."/>
            <person name="Carlson A."/>
            <person name="Copeland A."/>
            <person name="Coutinho P.M."/>
            <person name="de Vries R.P."/>
            <person name="Ferreira P."/>
            <person name="Findley K."/>
            <person name="Foster B."/>
            <person name="Gaskell J."/>
            <person name="Glotzer D."/>
            <person name="Gorecki P."/>
            <person name="Heitman J."/>
            <person name="Hesse C."/>
            <person name="Hori C."/>
            <person name="Igarashi K."/>
            <person name="Jurgens J.A."/>
            <person name="Kallen N."/>
            <person name="Kersten P."/>
            <person name="Kohler A."/>
            <person name="Kuees U."/>
            <person name="Kumar T.K.A."/>
            <person name="Kuo A."/>
            <person name="LaButti K."/>
            <person name="Larrondo L.F."/>
            <person name="Lindquist E."/>
            <person name="Ling A."/>
            <person name="Lombard V."/>
            <person name="Lucas S."/>
            <person name="Lundell T."/>
            <person name="Martin R."/>
            <person name="McLaughlin D.J."/>
            <person name="Morgenstern I."/>
            <person name="Morin E."/>
            <person name="Murat C."/>
            <person name="Nagy L.G."/>
            <person name="Nolan M."/>
            <person name="Ohm R.A."/>
            <person name="Patyshakuliyeva A."/>
            <person name="Rokas A."/>
            <person name="Ruiz-Duenas F.J."/>
            <person name="Sabat G."/>
            <person name="Salamov A."/>
            <person name="Samejima M."/>
            <person name="Schmutz J."/>
            <person name="Slot J.C."/>
            <person name="St John F."/>
            <person name="Stenlid J."/>
            <person name="Sun H."/>
            <person name="Sun S."/>
            <person name="Syed K."/>
            <person name="Tsang A."/>
            <person name="Wiebenga A."/>
            <person name="Young D."/>
            <person name="Pisabarro A."/>
            <person name="Eastwood D.C."/>
            <person name="Martin F."/>
            <person name="Cullen D."/>
            <person name="Grigoriev I.V."/>
            <person name="Hibbett D.S."/>
        </authorList>
    </citation>
    <scope>NUCLEOTIDE SEQUENCE [LARGE SCALE GENOMIC DNA]</scope>
    <source>
        <strain evidence="1 2">ATCC 11539</strain>
    </source>
</reference>
<gene>
    <name evidence="1" type="ORF">GLOTRDRAFT_96855</name>
</gene>
<name>S7RDR5_GLOTA</name>
<protein>
    <submittedName>
        <fullName evidence="1">Uncharacterized protein</fullName>
    </submittedName>
</protein>
<dbReference type="RefSeq" id="XP_007870858.1">
    <property type="nucleotide sequence ID" value="XM_007872667.1"/>
</dbReference>